<feature type="transmembrane region" description="Helical" evidence="1">
    <location>
        <begin position="47"/>
        <end position="66"/>
    </location>
</feature>
<reference evidence="2 3" key="1">
    <citation type="submission" date="2013-08" db="EMBL/GenBank/DDBJ databases">
        <authorList>
            <consortium name="DOE Joint Genome Institute"/>
            <person name="Eisen J."/>
            <person name="Huntemann M."/>
            <person name="Han J."/>
            <person name="Chen A."/>
            <person name="Kyrpides N."/>
            <person name="Mavromatis K."/>
            <person name="Markowitz V."/>
            <person name="Palaniappan K."/>
            <person name="Ivanova N."/>
            <person name="Schaumberg A."/>
            <person name="Pati A."/>
            <person name="Liolios K."/>
            <person name="Nordberg H.P."/>
            <person name="Cantor M.N."/>
            <person name="Hua S.X."/>
            <person name="Woyke T."/>
        </authorList>
    </citation>
    <scope>NUCLEOTIDE SEQUENCE [LARGE SCALE GENOMIC DNA]</scope>
    <source>
        <strain evidence="2 3">DSM 2278</strain>
    </source>
</reference>
<sequence>MVRNPETDFFWILAGLATVASFLYFNVAEHDVGPVGLAIETRALFDVLVMGAYLGFMVAVGLGLAYQKLTSPEGQ</sequence>
<proteinExistence type="predicted"/>
<gene>
    <name evidence="2" type="ORF">MettiDRAFT_0829</name>
</gene>
<keyword evidence="1" id="KW-1133">Transmembrane helix</keyword>
<organism evidence="2 3">
    <name type="scientific">Methanolobus tindarius DSM 2278</name>
    <dbReference type="NCBI Taxonomy" id="1090322"/>
    <lineage>
        <taxon>Archaea</taxon>
        <taxon>Methanobacteriati</taxon>
        <taxon>Methanobacteriota</taxon>
        <taxon>Stenosarchaea group</taxon>
        <taxon>Methanomicrobia</taxon>
        <taxon>Methanosarcinales</taxon>
        <taxon>Methanosarcinaceae</taxon>
        <taxon>Methanolobus</taxon>
    </lineage>
</organism>
<evidence type="ECO:0000256" key="1">
    <source>
        <dbReference type="SAM" id="Phobius"/>
    </source>
</evidence>
<keyword evidence="1" id="KW-0472">Membrane</keyword>
<dbReference type="Proteomes" id="UP000019483">
    <property type="component" value="Unassembled WGS sequence"/>
</dbReference>
<name>W9DQ54_METTI</name>
<feature type="transmembrane region" description="Helical" evidence="1">
    <location>
        <begin position="9"/>
        <end position="27"/>
    </location>
</feature>
<dbReference type="EMBL" id="AZAJ01000001">
    <property type="protein sequence ID" value="ETA67405.1"/>
    <property type="molecule type" value="Genomic_DNA"/>
</dbReference>
<keyword evidence="1" id="KW-0812">Transmembrane</keyword>
<dbReference type="AlphaFoldDB" id="W9DQ54"/>
<keyword evidence="3" id="KW-1185">Reference proteome</keyword>
<dbReference type="STRING" id="1090322.MettiDRAFT_0829"/>
<evidence type="ECO:0000313" key="2">
    <source>
        <dbReference type="EMBL" id="ETA67405.1"/>
    </source>
</evidence>
<evidence type="ECO:0000313" key="3">
    <source>
        <dbReference type="Proteomes" id="UP000019483"/>
    </source>
</evidence>
<comment type="caution">
    <text evidence="2">The sequence shown here is derived from an EMBL/GenBank/DDBJ whole genome shotgun (WGS) entry which is preliminary data.</text>
</comment>
<protein>
    <submittedName>
        <fullName evidence="2">Uncharacterized protein</fullName>
    </submittedName>
</protein>
<accession>W9DQ54</accession>